<evidence type="ECO:0000313" key="10">
    <source>
        <dbReference type="EMBL" id="EHE98972.1"/>
    </source>
</evidence>
<dbReference type="InterPro" id="IPR011006">
    <property type="entry name" value="CheY-like_superfamily"/>
</dbReference>
<dbReference type="Gene3D" id="3.40.50.2300">
    <property type="match status" value="1"/>
</dbReference>
<dbReference type="InterPro" id="IPR018060">
    <property type="entry name" value="HTH_AraC"/>
</dbReference>
<dbReference type="PANTHER" id="PTHR43280">
    <property type="entry name" value="ARAC-FAMILY TRANSCRIPTIONAL REGULATOR"/>
    <property type="match status" value="1"/>
</dbReference>
<keyword evidence="4" id="KW-0804">Transcription</keyword>
<evidence type="ECO:0000256" key="4">
    <source>
        <dbReference type="ARBA" id="ARBA00023163"/>
    </source>
</evidence>
<keyword evidence="3" id="KW-0238">DNA-binding</keyword>
<dbReference type="CDD" id="cd17536">
    <property type="entry name" value="REC_YesN-like"/>
    <property type="match status" value="1"/>
</dbReference>
<feature type="modified residue" description="4-aspartylphosphate" evidence="6">
    <location>
        <position position="54"/>
    </location>
</feature>
<keyword evidence="6" id="KW-0597">Phosphoprotein</keyword>
<dbReference type="SMART" id="SM00448">
    <property type="entry name" value="REC"/>
    <property type="match status" value="1"/>
</dbReference>
<evidence type="ECO:0000256" key="1">
    <source>
        <dbReference type="ARBA" id="ARBA00018672"/>
    </source>
</evidence>
<dbReference type="InterPro" id="IPR001789">
    <property type="entry name" value="Sig_transdc_resp-reg_receiver"/>
</dbReference>
<dbReference type="eggNOG" id="COG4753">
    <property type="taxonomic scope" value="Bacteria"/>
</dbReference>
<dbReference type="GO" id="GO:0043565">
    <property type="term" value="F:sequence-specific DNA binding"/>
    <property type="evidence" value="ECO:0007669"/>
    <property type="project" value="InterPro"/>
</dbReference>
<dbReference type="EMBL" id="ADLJ01000015">
    <property type="protein sequence ID" value="EHE98972.1"/>
    <property type="molecule type" value="Genomic_DNA"/>
</dbReference>
<dbReference type="GO" id="GO:0003700">
    <property type="term" value="F:DNA-binding transcription factor activity"/>
    <property type="evidence" value="ECO:0007669"/>
    <property type="project" value="InterPro"/>
</dbReference>
<dbReference type="PANTHER" id="PTHR43280:SF2">
    <property type="entry name" value="HTH-TYPE TRANSCRIPTIONAL REGULATOR EXSA"/>
    <property type="match status" value="1"/>
</dbReference>
<protein>
    <recommendedName>
        <fullName evidence="1">Stage 0 sporulation protein A homolog</fullName>
    </recommendedName>
</protein>
<feature type="domain" description="Response regulatory" evidence="9">
    <location>
        <begin position="2"/>
        <end position="119"/>
    </location>
</feature>
<feature type="compositionally biased region" description="Basic and acidic residues" evidence="7">
    <location>
        <begin position="126"/>
        <end position="143"/>
    </location>
</feature>
<dbReference type="SUPFAM" id="SSF52172">
    <property type="entry name" value="CheY-like"/>
    <property type="match status" value="1"/>
</dbReference>
<dbReference type="SMART" id="SM00342">
    <property type="entry name" value="HTH_ARAC"/>
    <property type="match status" value="1"/>
</dbReference>
<feature type="region of interest" description="Disordered" evidence="7">
    <location>
        <begin position="126"/>
        <end position="146"/>
    </location>
</feature>
<comment type="function">
    <text evidence="5">May play the central regulatory role in sporulation. It may be an element of the effector pathway responsible for the activation of sporulation genes in response to nutritional stress. Spo0A may act in concert with spo0H (a sigma factor) to control the expression of some genes that are critical to the sporulation process.</text>
</comment>
<dbReference type="Proteomes" id="UP000003763">
    <property type="component" value="Unassembled WGS sequence"/>
</dbReference>
<dbReference type="InterPro" id="IPR009057">
    <property type="entry name" value="Homeodomain-like_sf"/>
</dbReference>
<sequence length="254" mass="28706">MTVLIVDDQPDVVWGEQNSIDWKNLGIQRILTAYSVGDAETLLLEESVDILLCDIEMPPRSGLELCSLIQEKKLSTRCIFLSAHAEFSYAQEAVRLGGFDYILQPAPYSDIESAVARAIMDIHEKSHADPPARPPKDSTEHPAHYAGSSNSVARAIEYIQQNISRDLNRIEIAEAVFLNPEYLSRLFKLETGGTLSEYITWEKMELAKEMLKSTDIPIGLIAQKTGYTNFSYFSQVFKRYTGLSPLEYRRMNDC</sequence>
<dbReference type="SUPFAM" id="SSF46689">
    <property type="entry name" value="Homeodomain-like"/>
    <property type="match status" value="2"/>
</dbReference>
<gene>
    <name evidence="10" type="ORF">HMPREF9469_02171</name>
</gene>
<organism evidence="10 11">
    <name type="scientific">[Clostridium] citroniae WAL-17108</name>
    <dbReference type="NCBI Taxonomy" id="742733"/>
    <lineage>
        <taxon>Bacteria</taxon>
        <taxon>Bacillati</taxon>
        <taxon>Bacillota</taxon>
        <taxon>Clostridia</taxon>
        <taxon>Lachnospirales</taxon>
        <taxon>Lachnospiraceae</taxon>
        <taxon>Enterocloster</taxon>
    </lineage>
</organism>
<evidence type="ECO:0000259" key="9">
    <source>
        <dbReference type="PROSITE" id="PS50110"/>
    </source>
</evidence>
<dbReference type="AlphaFoldDB" id="G5HHY1"/>
<evidence type="ECO:0000256" key="3">
    <source>
        <dbReference type="ARBA" id="ARBA00023125"/>
    </source>
</evidence>
<reference evidence="10 11" key="1">
    <citation type="submission" date="2011-08" db="EMBL/GenBank/DDBJ databases">
        <title>The Genome Sequence of Clostridium citroniae WAL-17108.</title>
        <authorList>
            <consortium name="The Broad Institute Genome Sequencing Platform"/>
            <person name="Earl A."/>
            <person name="Ward D."/>
            <person name="Feldgarden M."/>
            <person name="Gevers D."/>
            <person name="Finegold S.M."/>
            <person name="Summanen P.H."/>
            <person name="Molitoris D.R."/>
            <person name="Vaisanen M.L."/>
            <person name="Daigneault M."/>
            <person name="Allen-Vercoe E."/>
            <person name="Young S.K."/>
            <person name="Zeng Q."/>
            <person name="Gargeya S."/>
            <person name="Fitzgerald M."/>
            <person name="Haas B."/>
            <person name="Abouelleil A."/>
            <person name="Alvarado L."/>
            <person name="Arachchi H.M."/>
            <person name="Berlin A."/>
            <person name="Brown A."/>
            <person name="Chapman S.B."/>
            <person name="Chen Z."/>
            <person name="Dunbar C."/>
            <person name="Freedman E."/>
            <person name="Gearin G."/>
            <person name="Gellesch M."/>
            <person name="Goldberg J."/>
            <person name="Griggs A."/>
            <person name="Gujja S."/>
            <person name="Heiman D."/>
            <person name="Howarth C."/>
            <person name="Larson L."/>
            <person name="Lui A."/>
            <person name="MacDonald P.J.P."/>
            <person name="Montmayeur A."/>
            <person name="Murphy C."/>
            <person name="Neiman D."/>
            <person name="Pearson M."/>
            <person name="Priest M."/>
            <person name="Roberts A."/>
            <person name="Saif S."/>
            <person name="Shea T."/>
            <person name="Shenoy N."/>
            <person name="Sisk P."/>
            <person name="Stolte C."/>
            <person name="Sykes S."/>
            <person name="Wortman J."/>
            <person name="Nusbaum C."/>
            <person name="Birren B."/>
        </authorList>
    </citation>
    <scope>NUCLEOTIDE SEQUENCE [LARGE SCALE GENOMIC DNA]</scope>
    <source>
        <strain evidence="10 11">WAL-17108</strain>
    </source>
</reference>
<dbReference type="PRINTS" id="PR00032">
    <property type="entry name" value="HTHARAC"/>
</dbReference>
<dbReference type="eggNOG" id="COG2207">
    <property type="taxonomic scope" value="Bacteria"/>
</dbReference>
<dbReference type="GO" id="GO:0000160">
    <property type="term" value="P:phosphorelay signal transduction system"/>
    <property type="evidence" value="ECO:0007669"/>
    <property type="project" value="InterPro"/>
</dbReference>
<dbReference type="Gene3D" id="1.10.10.60">
    <property type="entry name" value="Homeodomain-like"/>
    <property type="match status" value="2"/>
</dbReference>
<dbReference type="Pfam" id="PF00072">
    <property type="entry name" value="Response_reg"/>
    <property type="match status" value="1"/>
</dbReference>
<dbReference type="RefSeq" id="WP_007861884.1">
    <property type="nucleotide sequence ID" value="NZ_JH376421.1"/>
</dbReference>
<evidence type="ECO:0000256" key="6">
    <source>
        <dbReference type="PROSITE-ProRule" id="PRU00169"/>
    </source>
</evidence>
<dbReference type="HOGENOM" id="CLU_000445_5_1_9"/>
<dbReference type="PROSITE" id="PS50110">
    <property type="entry name" value="RESPONSE_REGULATORY"/>
    <property type="match status" value="1"/>
</dbReference>
<evidence type="ECO:0000259" key="8">
    <source>
        <dbReference type="PROSITE" id="PS01124"/>
    </source>
</evidence>
<evidence type="ECO:0000256" key="7">
    <source>
        <dbReference type="SAM" id="MobiDB-lite"/>
    </source>
</evidence>
<comment type="caution">
    <text evidence="10">The sequence shown here is derived from an EMBL/GenBank/DDBJ whole genome shotgun (WGS) entry which is preliminary data.</text>
</comment>
<dbReference type="PATRIC" id="fig|742733.3.peg.2250"/>
<evidence type="ECO:0000313" key="11">
    <source>
        <dbReference type="Proteomes" id="UP000003763"/>
    </source>
</evidence>
<dbReference type="PROSITE" id="PS01124">
    <property type="entry name" value="HTH_ARAC_FAMILY_2"/>
    <property type="match status" value="1"/>
</dbReference>
<keyword evidence="2" id="KW-0805">Transcription regulation</keyword>
<evidence type="ECO:0000256" key="2">
    <source>
        <dbReference type="ARBA" id="ARBA00023015"/>
    </source>
</evidence>
<feature type="domain" description="HTH araC/xylS-type" evidence="8">
    <location>
        <begin position="153"/>
        <end position="251"/>
    </location>
</feature>
<accession>G5HHY1</accession>
<evidence type="ECO:0000256" key="5">
    <source>
        <dbReference type="ARBA" id="ARBA00024867"/>
    </source>
</evidence>
<dbReference type="InterPro" id="IPR020449">
    <property type="entry name" value="Tscrpt_reg_AraC-type_HTH"/>
</dbReference>
<dbReference type="Pfam" id="PF12833">
    <property type="entry name" value="HTH_18"/>
    <property type="match status" value="1"/>
</dbReference>
<name>G5HHY1_9FIRM</name>
<proteinExistence type="predicted"/>